<feature type="region of interest" description="Disordered" evidence="2">
    <location>
        <begin position="484"/>
        <end position="530"/>
    </location>
</feature>
<feature type="compositionally biased region" description="Basic and acidic residues" evidence="2">
    <location>
        <begin position="13"/>
        <end position="23"/>
    </location>
</feature>
<feature type="region of interest" description="Disordered" evidence="2">
    <location>
        <begin position="587"/>
        <end position="609"/>
    </location>
</feature>
<dbReference type="AlphaFoldDB" id="A0A6T7QWL0"/>
<evidence type="ECO:0000313" key="4">
    <source>
        <dbReference type="EMBL" id="CAD8487726.1"/>
    </source>
</evidence>
<keyword evidence="1" id="KW-0175">Coiled coil</keyword>
<evidence type="ECO:0000256" key="1">
    <source>
        <dbReference type="SAM" id="Coils"/>
    </source>
</evidence>
<proteinExistence type="predicted"/>
<feature type="region of interest" description="Disordered" evidence="2">
    <location>
        <begin position="1"/>
        <end position="23"/>
    </location>
</feature>
<name>A0A6T7QWL0_9CRYP</name>
<feature type="coiled-coil region" evidence="1">
    <location>
        <begin position="51"/>
        <end position="163"/>
    </location>
</feature>
<protein>
    <submittedName>
        <fullName evidence="3">Uncharacterized protein</fullName>
    </submittedName>
</protein>
<accession>A0A6T7QWL0</accession>
<feature type="coiled-coil region" evidence="1">
    <location>
        <begin position="198"/>
        <end position="253"/>
    </location>
</feature>
<feature type="compositionally biased region" description="Acidic residues" evidence="2">
    <location>
        <begin position="354"/>
        <end position="364"/>
    </location>
</feature>
<evidence type="ECO:0000313" key="3">
    <source>
        <dbReference type="EMBL" id="CAD8487701.1"/>
    </source>
</evidence>
<dbReference type="EMBL" id="HBEO01018236">
    <property type="protein sequence ID" value="CAD8487701.1"/>
    <property type="molecule type" value="Transcribed_RNA"/>
</dbReference>
<reference evidence="3" key="1">
    <citation type="submission" date="2021-01" db="EMBL/GenBank/DDBJ databases">
        <authorList>
            <person name="Corre E."/>
            <person name="Pelletier E."/>
            <person name="Niang G."/>
            <person name="Scheremetjew M."/>
            <person name="Finn R."/>
            <person name="Kale V."/>
            <person name="Holt S."/>
            <person name="Cochrane G."/>
            <person name="Meng A."/>
            <person name="Brown T."/>
            <person name="Cohen L."/>
        </authorList>
    </citation>
    <scope>NUCLEOTIDE SEQUENCE</scope>
    <source>
        <strain evidence="3">CCMP325</strain>
    </source>
</reference>
<sequence>MMMKGAFTASFSKKAEKASEEQRARTELAQENIESLVLLLQAKSLSEQKLHEELRRREEEHKLEIDLLKSEAEQREFELHDQIAQSEIQISRLRSELKLKKVECENQEKLENSSSSLAQRMAFKEELLKNELDRAHDDKQRHIKFLQEQVARKMEELELAQATMHRDEAKEFSLEHMRRGKSSKDVSLGGDGAKKFSASWLMEQLIQAKDELKEAKTNIKLLEETLNSQAGRTNELRMKLEQMTTEKASLMEQIKSFSSSRSQTPWHLHGDEAAVDAQGISASKRSESAGRRRGSHLPNSVGVVRPKSSGKRAPRIEDSKEETEMLSSLIADLEEEDGAMGQVEEETSKLEEEHGAEEEVELGDDPPSSEAGRPKTIASSSQSRPFEEENLERKVSSLLSLREKELVLKEIKRSKGLLLNLFNTTKSIVRLADLMQLLNDTCEASIILGASFLLQKRFQLKEQQELQPHEALIAFRSSRTPDLFAASKPSRGRMRPKSAMAHTSFEAPAEDVGREAGARSSASASQHRQDIQNRALWSFHDKKRFPPRPLSAMAASKADKPTADTLSVDSMQIQPLVTWKTIRRSNISELSAHPKVPARPFSAQPSRRW</sequence>
<organism evidence="3">
    <name type="scientific">Hanusia phi</name>
    <dbReference type="NCBI Taxonomy" id="3032"/>
    <lineage>
        <taxon>Eukaryota</taxon>
        <taxon>Cryptophyceae</taxon>
        <taxon>Pyrenomonadales</taxon>
        <taxon>Geminigeraceae</taxon>
        <taxon>Hanusia</taxon>
    </lineage>
</organism>
<dbReference type="EMBL" id="HBEO01018239">
    <property type="protein sequence ID" value="CAD8487726.1"/>
    <property type="molecule type" value="Transcribed_RNA"/>
</dbReference>
<gene>
    <name evidence="3" type="ORF">HPHI1048_LOCUS12435</name>
    <name evidence="4" type="ORF">HPHI1048_LOCUS12437</name>
</gene>
<evidence type="ECO:0000256" key="2">
    <source>
        <dbReference type="SAM" id="MobiDB-lite"/>
    </source>
</evidence>
<feature type="region of interest" description="Disordered" evidence="2">
    <location>
        <begin position="272"/>
        <end position="389"/>
    </location>
</feature>